<reference evidence="2 3" key="1">
    <citation type="journal article" date="2013" name="Genome Announc.">
        <title>Draft Genome Sequence of a Hexachlorocyclohexane-Degrading Bacterium, Sphingobium baderi Strain LL03T.</title>
        <authorList>
            <person name="Kaur J."/>
            <person name="Verma H."/>
            <person name="Tripathi C."/>
            <person name="Khurana J.P."/>
            <person name="Lal R."/>
        </authorList>
    </citation>
    <scope>NUCLEOTIDE SEQUENCE [LARGE SCALE GENOMIC DNA]</scope>
    <source>
        <strain evidence="2 3">LL03</strain>
    </source>
</reference>
<dbReference type="eggNOG" id="COG0457">
    <property type="taxonomic scope" value="Bacteria"/>
</dbReference>
<dbReference type="SUPFAM" id="SSF48452">
    <property type="entry name" value="TPR-like"/>
    <property type="match status" value="1"/>
</dbReference>
<dbReference type="AlphaFoldDB" id="T0GTC8"/>
<evidence type="ECO:0000313" key="3">
    <source>
        <dbReference type="Proteomes" id="UP000015524"/>
    </source>
</evidence>
<protein>
    <submittedName>
        <fullName evidence="2">Uncharacterized protein</fullName>
    </submittedName>
</protein>
<evidence type="ECO:0000256" key="1">
    <source>
        <dbReference type="PROSITE-ProRule" id="PRU00339"/>
    </source>
</evidence>
<dbReference type="PATRIC" id="fig|1114964.3.peg.1308"/>
<dbReference type="EMBL" id="ATIB01000043">
    <property type="protein sequence ID" value="EQB03218.1"/>
    <property type="molecule type" value="Genomic_DNA"/>
</dbReference>
<organism evidence="2 3">
    <name type="scientific">Sphingobium baderi LL03</name>
    <dbReference type="NCBI Taxonomy" id="1114964"/>
    <lineage>
        <taxon>Bacteria</taxon>
        <taxon>Pseudomonadati</taxon>
        <taxon>Pseudomonadota</taxon>
        <taxon>Alphaproteobacteria</taxon>
        <taxon>Sphingomonadales</taxon>
        <taxon>Sphingomonadaceae</taxon>
        <taxon>Sphingobium</taxon>
    </lineage>
</organism>
<feature type="repeat" description="TPR" evidence="1">
    <location>
        <begin position="91"/>
        <end position="124"/>
    </location>
</feature>
<evidence type="ECO:0000313" key="2">
    <source>
        <dbReference type="EMBL" id="EQB03218.1"/>
    </source>
</evidence>
<keyword evidence="3" id="KW-1185">Reference proteome</keyword>
<dbReference type="Proteomes" id="UP000015524">
    <property type="component" value="Unassembled WGS sequence"/>
</dbReference>
<dbReference type="Pfam" id="PF13181">
    <property type="entry name" value="TPR_8"/>
    <property type="match status" value="1"/>
</dbReference>
<comment type="caution">
    <text evidence="2">The sequence shown here is derived from an EMBL/GenBank/DDBJ whole genome shotgun (WGS) entry which is preliminary data.</text>
</comment>
<dbReference type="SMART" id="SM00028">
    <property type="entry name" value="TPR"/>
    <property type="match status" value="3"/>
</dbReference>
<dbReference type="InterPro" id="IPR019734">
    <property type="entry name" value="TPR_rpt"/>
</dbReference>
<dbReference type="PROSITE" id="PS50005">
    <property type="entry name" value="TPR"/>
    <property type="match status" value="2"/>
</dbReference>
<feature type="repeat" description="TPR" evidence="1">
    <location>
        <begin position="57"/>
        <end position="90"/>
    </location>
</feature>
<name>T0GTC8_9SPHN</name>
<proteinExistence type="predicted"/>
<accession>T0GTC8</accession>
<sequence>MDKRPQNRETWPESTPETWLETVMRFTPASIALAAVLTTVSSAGLTQRPDAEIDPRSIEWQHAGEAARKSGNLEGANDALESALAIDPRNRAAYIELAVVARAQGLQGKAIRLYNEALLLDPADVGALVGQGEAMVEKGAIAKAKDNLAQAQKLCRADCGGVGQLAAAIEKGPPPTVLSVKEEITAPKAAPTETP</sequence>
<gene>
    <name evidence="2" type="ORF">L485_06735</name>
</gene>
<dbReference type="Gene3D" id="1.25.40.10">
    <property type="entry name" value="Tetratricopeptide repeat domain"/>
    <property type="match status" value="1"/>
</dbReference>
<keyword evidence="1" id="KW-0802">TPR repeat</keyword>
<dbReference type="InterPro" id="IPR011990">
    <property type="entry name" value="TPR-like_helical_dom_sf"/>
</dbReference>